<keyword evidence="2" id="KW-0378">Hydrolase</keyword>
<evidence type="ECO:0000313" key="4">
    <source>
        <dbReference type="EMBL" id="KAF2151635.1"/>
    </source>
</evidence>
<evidence type="ECO:0000256" key="2">
    <source>
        <dbReference type="ARBA" id="ARBA00022801"/>
    </source>
</evidence>
<dbReference type="EMBL" id="ML996087">
    <property type="protein sequence ID" value="KAF2151635.1"/>
    <property type="molecule type" value="Genomic_DNA"/>
</dbReference>
<feature type="signal peptide" evidence="3">
    <location>
        <begin position="1"/>
        <end position="18"/>
    </location>
</feature>
<dbReference type="Proteomes" id="UP000799439">
    <property type="component" value="Unassembled WGS sequence"/>
</dbReference>
<dbReference type="SUPFAM" id="SSF53933">
    <property type="entry name" value="Microbial ribonucleases"/>
    <property type="match status" value="1"/>
</dbReference>
<dbReference type="OrthoDB" id="5425539at2759"/>
<evidence type="ECO:0000256" key="1">
    <source>
        <dbReference type="ARBA" id="ARBA00022722"/>
    </source>
</evidence>
<gene>
    <name evidence="4" type="ORF">K461DRAFT_321835</name>
</gene>
<proteinExistence type="predicted"/>
<dbReference type="Gene3D" id="3.10.450.30">
    <property type="entry name" value="Microbial ribonucleases"/>
    <property type="match status" value="1"/>
</dbReference>
<dbReference type="GO" id="GO:0004540">
    <property type="term" value="F:RNA nuclease activity"/>
    <property type="evidence" value="ECO:0007669"/>
    <property type="project" value="InterPro"/>
</dbReference>
<keyword evidence="3" id="KW-0732">Signal</keyword>
<evidence type="ECO:0000313" key="5">
    <source>
        <dbReference type="Proteomes" id="UP000799439"/>
    </source>
</evidence>
<protein>
    <submittedName>
        <fullName evidence="4">Uncharacterized protein</fullName>
    </submittedName>
</protein>
<dbReference type="GO" id="GO:0003723">
    <property type="term" value="F:RNA binding"/>
    <property type="evidence" value="ECO:0007669"/>
    <property type="project" value="InterPro"/>
</dbReference>
<reference evidence="4" key="1">
    <citation type="journal article" date="2020" name="Stud. Mycol.">
        <title>101 Dothideomycetes genomes: a test case for predicting lifestyles and emergence of pathogens.</title>
        <authorList>
            <person name="Haridas S."/>
            <person name="Albert R."/>
            <person name="Binder M."/>
            <person name="Bloem J."/>
            <person name="Labutti K."/>
            <person name="Salamov A."/>
            <person name="Andreopoulos B."/>
            <person name="Baker S."/>
            <person name="Barry K."/>
            <person name="Bills G."/>
            <person name="Bluhm B."/>
            <person name="Cannon C."/>
            <person name="Castanera R."/>
            <person name="Culley D."/>
            <person name="Daum C."/>
            <person name="Ezra D."/>
            <person name="Gonzalez J."/>
            <person name="Henrissat B."/>
            <person name="Kuo A."/>
            <person name="Liang C."/>
            <person name="Lipzen A."/>
            <person name="Lutzoni F."/>
            <person name="Magnuson J."/>
            <person name="Mondo S."/>
            <person name="Nolan M."/>
            <person name="Ohm R."/>
            <person name="Pangilinan J."/>
            <person name="Park H.-J."/>
            <person name="Ramirez L."/>
            <person name="Alfaro M."/>
            <person name="Sun H."/>
            <person name="Tritt A."/>
            <person name="Yoshinaga Y."/>
            <person name="Zwiers L.-H."/>
            <person name="Turgeon B."/>
            <person name="Goodwin S."/>
            <person name="Spatafora J."/>
            <person name="Crous P."/>
            <person name="Grigoriev I."/>
        </authorList>
    </citation>
    <scope>NUCLEOTIDE SEQUENCE</scope>
    <source>
        <strain evidence="4">CBS 260.36</strain>
    </source>
</reference>
<evidence type="ECO:0000256" key="3">
    <source>
        <dbReference type="SAM" id="SignalP"/>
    </source>
</evidence>
<organism evidence="4 5">
    <name type="scientific">Myriangium duriaei CBS 260.36</name>
    <dbReference type="NCBI Taxonomy" id="1168546"/>
    <lineage>
        <taxon>Eukaryota</taxon>
        <taxon>Fungi</taxon>
        <taxon>Dikarya</taxon>
        <taxon>Ascomycota</taxon>
        <taxon>Pezizomycotina</taxon>
        <taxon>Dothideomycetes</taxon>
        <taxon>Dothideomycetidae</taxon>
        <taxon>Myriangiales</taxon>
        <taxon>Myriangiaceae</taxon>
        <taxon>Myriangium</taxon>
    </lineage>
</organism>
<comment type="caution">
    <text evidence="4">The sequence shown here is derived from an EMBL/GenBank/DDBJ whole genome shotgun (WGS) entry which is preliminary data.</text>
</comment>
<keyword evidence="5" id="KW-1185">Reference proteome</keyword>
<feature type="chain" id="PRO_5040502698" evidence="3">
    <location>
        <begin position="19"/>
        <end position="163"/>
    </location>
</feature>
<dbReference type="GO" id="GO:0016787">
    <property type="term" value="F:hydrolase activity"/>
    <property type="evidence" value="ECO:0007669"/>
    <property type="project" value="UniProtKB-KW"/>
</dbReference>
<dbReference type="AlphaFoldDB" id="A0A9P4MEV0"/>
<keyword evidence="1" id="KW-0540">Nuclease</keyword>
<dbReference type="InterPro" id="IPR016191">
    <property type="entry name" value="Ribonuclease/ribotoxin"/>
</dbReference>
<name>A0A9P4MEV0_9PEZI</name>
<sequence>MHASSTLAASLLFSLALAADHVPVTIKNFDPGFDVNCGSTTVVGRDIYNAVAWGMSLNENGETLKAGNGEDKDKDYPSYYGNSEKFKWVSSECNNNPKAATQHMPVIKGGFFGEDGNTDAGKFRAVYWYNYETDNEGHPLGYYCGTIWHSKNDGSFAGCDVLT</sequence>
<accession>A0A9P4MEV0</accession>